<keyword evidence="1" id="KW-0732">Signal</keyword>
<name>A0ABV4XE58_9CYAN</name>
<dbReference type="RefSeq" id="WP_413273538.1">
    <property type="nucleotide sequence ID" value="NZ_JBHFNQ010000204.1"/>
</dbReference>
<gene>
    <name evidence="2" type="ORF">ACE1CC_27060</name>
</gene>
<feature type="chain" id="PRO_5047223386" evidence="1">
    <location>
        <begin position="26"/>
        <end position="144"/>
    </location>
</feature>
<evidence type="ECO:0000313" key="2">
    <source>
        <dbReference type="EMBL" id="MFB2880526.1"/>
    </source>
</evidence>
<evidence type="ECO:0000313" key="3">
    <source>
        <dbReference type="Proteomes" id="UP001576774"/>
    </source>
</evidence>
<keyword evidence="3" id="KW-1185">Reference proteome</keyword>
<sequence length="144" mass="16591">MKKLYRIHQYILIASLAFVPTIALAQYGTPKANQNGDFTTSVPANIFRNYWIVVDSDPRGLNCRWSPQLPRREWDADNVVWPTLNIEQWPVVRRFPKNTRLTVYHGHGGGTMLNDTRGLPWVTVDLGDDRACLVRANQRFIKPD</sequence>
<proteinExistence type="predicted"/>
<accession>A0ABV4XE58</accession>
<dbReference type="EMBL" id="JBHFNQ010000204">
    <property type="protein sequence ID" value="MFB2880526.1"/>
    <property type="molecule type" value="Genomic_DNA"/>
</dbReference>
<dbReference type="Proteomes" id="UP001576774">
    <property type="component" value="Unassembled WGS sequence"/>
</dbReference>
<comment type="caution">
    <text evidence="2">The sequence shown here is derived from an EMBL/GenBank/DDBJ whole genome shotgun (WGS) entry which is preliminary data.</text>
</comment>
<reference evidence="2 3" key="1">
    <citation type="submission" date="2024-09" db="EMBL/GenBank/DDBJ databases">
        <title>Floridaenema gen nov. (Aerosakkonemataceae, Aerosakkonematales ord. nov., Cyanobacteria) from benthic tropical and subtropical fresh waters, with the description of four new species.</title>
        <authorList>
            <person name="Moretto J.A."/>
            <person name="Berthold D.E."/>
            <person name="Lefler F.W."/>
            <person name="Huang I.-S."/>
            <person name="Laughinghouse H. IV."/>
        </authorList>
    </citation>
    <scope>NUCLEOTIDE SEQUENCE [LARGE SCALE GENOMIC DNA]</scope>
    <source>
        <strain evidence="2 3">BLCC-F46</strain>
    </source>
</reference>
<feature type="signal peptide" evidence="1">
    <location>
        <begin position="1"/>
        <end position="25"/>
    </location>
</feature>
<protein>
    <submittedName>
        <fullName evidence="2">Uncharacterized protein</fullName>
    </submittedName>
</protein>
<organism evidence="2 3">
    <name type="scientific">Floridaenema aerugineum BLCC-F46</name>
    <dbReference type="NCBI Taxonomy" id="3153654"/>
    <lineage>
        <taxon>Bacteria</taxon>
        <taxon>Bacillati</taxon>
        <taxon>Cyanobacteriota</taxon>
        <taxon>Cyanophyceae</taxon>
        <taxon>Oscillatoriophycideae</taxon>
        <taxon>Aerosakkonematales</taxon>
        <taxon>Aerosakkonemataceae</taxon>
        <taxon>Floridanema</taxon>
        <taxon>Floridanema aerugineum</taxon>
    </lineage>
</organism>
<evidence type="ECO:0000256" key="1">
    <source>
        <dbReference type="SAM" id="SignalP"/>
    </source>
</evidence>